<sequence>ISAGRSRITSVAKGKGDSRENWGAAVGSFANRRALEQRHWSCLVKKVGGTGYGKRGWGQPKGSHLEARARPEL</sequence>
<feature type="region of interest" description="Disordered" evidence="1">
    <location>
        <begin position="1"/>
        <end position="22"/>
    </location>
</feature>
<dbReference type="AlphaFoldDB" id="A0A061RUT5"/>
<gene>
    <name evidence="2" type="ORF">TSPGSL018_26253</name>
</gene>
<reference evidence="2" key="1">
    <citation type="submission" date="2014-05" db="EMBL/GenBank/DDBJ databases">
        <title>The transcriptome of the halophilic microalga Tetraselmis sp. GSL018 isolated from the Great Salt Lake, Utah.</title>
        <authorList>
            <person name="Jinkerson R.E."/>
            <person name="D'Adamo S."/>
            <person name="Posewitz M.C."/>
        </authorList>
    </citation>
    <scope>NUCLEOTIDE SEQUENCE</scope>
    <source>
        <strain evidence="2">GSL018</strain>
    </source>
</reference>
<protein>
    <submittedName>
        <fullName evidence="2">Uncharacterized protein</fullName>
    </submittedName>
</protein>
<feature type="compositionally biased region" description="Basic and acidic residues" evidence="1">
    <location>
        <begin position="63"/>
        <end position="73"/>
    </location>
</feature>
<accession>A0A061RUT5</accession>
<evidence type="ECO:0000256" key="1">
    <source>
        <dbReference type="SAM" id="MobiDB-lite"/>
    </source>
</evidence>
<proteinExistence type="predicted"/>
<evidence type="ECO:0000313" key="2">
    <source>
        <dbReference type="EMBL" id="JAC74336.1"/>
    </source>
</evidence>
<feature type="non-terminal residue" evidence="2">
    <location>
        <position position="73"/>
    </location>
</feature>
<dbReference type="EMBL" id="GBEZ01011453">
    <property type="protein sequence ID" value="JAC74336.1"/>
    <property type="molecule type" value="Transcribed_RNA"/>
</dbReference>
<name>A0A061RUT5_9CHLO</name>
<feature type="non-terminal residue" evidence="2">
    <location>
        <position position="1"/>
    </location>
</feature>
<organism evidence="2">
    <name type="scientific">Tetraselmis sp. GSL018</name>
    <dbReference type="NCBI Taxonomy" id="582737"/>
    <lineage>
        <taxon>Eukaryota</taxon>
        <taxon>Viridiplantae</taxon>
        <taxon>Chlorophyta</taxon>
        <taxon>core chlorophytes</taxon>
        <taxon>Chlorodendrophyceae</taxon>
        <taxon>Chlorodendrales</taxon>
        <taxon>Chlorodendraceae</taxon>
        <taxon>Tetraselmis</taxon>
    </lineage>
</organism>
<feature type="region of interest" description="Disordered" evidence="1">
    <location>
        <begin position="53"/>
        <end position="73"/>
    </location>
</feature>